<evidence type="ECO:0000313" key="1">
    <source>
        <dbReference type="EMBL" id="MFL0250631.1"/>
    </source>
</evidence>
<organism evidence="1 2">
    <name type="scientific">Clostridium neuense</name>
    <dbReference type="NCBI Taxonomy" id="1728934"/>
    <lineage>
        <taxon>Bacteria</taxon>
        <taxon>Bacillati</taxon>
        <taxon>Bacillota</taxon>
        <taxon>Clostridia</taxon>
        <taxon>Eubacteriales</taxon>
        <taxon>Clostridiaceae</taxon>
        <taxon>Clostridium</taxon>
    </lineage>
</organism>
<dbReference type="EMBL" id="JBJIAA010000007">
    <property type="protein sequence ID" value="MFL0250631.1"/>
    <property type="molecule type" value="Genomic_DNA"/>
</dbReference>
<gene>
    <name evidence="1" type="ORF">ACJDT4_09385</name>
</gene>
<evidence type="ECO:0000313" key="2">
    <source>
        <dbReference type="Proteomes" id="UP001623592"/>
    </source>
</evidence>
<accession>A0ABW8TEI7</accession>
<protein>
    <submittedName>
        <fullName evidence="1">Fic family protein</fullName>
    </submittedName>
</protein>
<dbReference type="Gene3D" id="1.10.3290.10">
    <property type="entry name" value="Fido-like domain"/>
    <property type="match status" value="2"/>
</dbReference>
<dbReference type="RefSeq" id="WP_406787296.1">
    <property type="nucleotide sequence ID" value="NZ_JBJIAA010000007.1"/>
</dbReference>
<dbReference type="InterPro" id="IPR036597">
    <property type="entry name" value="Fido-like_dom_sf"/>
</dbReference>
<sequence>MYYSESVKVWRTKNKEEALRDFFIKFIYCSNKIENDEVRLVDVEAVVNEEKINYFSESERNIIEIKKHIELYKDIIKLDGNIKEKLDMDIIKRVYFCFTGNKLAKDIYKSIDELVQDINNMQINEETALDVVSYFCCYFEEIINCEDGRVVRILINYILIANNLAPINIFYYNKEEYYLALESFYKNKKIDRMRKFLDDQAYKTWIKNYNLKLKSLKGFLKGCSN</sequence>
<dbReference type="Proteomes" id="UP001623592">
    <property type="component" value="Unassembled WGS sequence"/>
</dbReference>
<proteinExistence type="predicted"/>
<name>A0ABW8TEI7_9CLOT</name>
<reference evidence="1 2" key="1">
    <citation type="submission" date="2024-11" db="EMBL/GenBank/DDBJ databases">
        <authorList>
            <person name="Heng Y.C."/>
            <person name="Lim A.C.H."/>
            <person name="Lee J.K.Y."/>
            <person name="Kittelmann S."/>
        </authorList>
    </citation>
    <scope>NUCLEOTIDE SEQUENCE [LARGE SCALE GENOMIC DNA]</scope>
    <source>
        <strain evidence="1 2">WILCCON 0114</strain>
    </source>
</reference>
<keyword evidence="2" id="KW-1185">Reference proteome</keyword>
<dbReference type="SUPFAM" id="SSF140931">
    <property type="entry name" value="Fic-like"/>
    <property type="match status" value="1"/>
</dbReference>
<comment type="caution">
    <text evidence="1">The sequence shown here is derived from an EMBL/GenBank/DDBJ whole genome shotgun (WGS) entry which is preliminary data.</text>
</comment>